<evidence type="ECO:0000313" key="2">
    <source>
        <dbReference type="EMBL" id="MEJ8810662.1"/>
    </source>
</evidence>
<evidence type="ECO:0000313" key="3">
    <source>
        <dbReference type="Proteomes" id="UP001365846"/>
    </source>
</evidence>
<dbReference type="InterPro" id="IPR050923">
    <property type="entry name" value="Cell_Proc_Reg/RNA_Proc"/>
</dbReference>
<dbReference type="CDD" id="cd00060">
    <property type="entry name" value="FHA"/>
    <property type="match status" value="1"/>
</dbReference>
<dbReference type="Proteomes" id="UP001365846">
    <property type="component" value="Unassembled WGS sequence"/>
</dbReference>
<accession>A0ABU8VBT0</accession>
<dbReference type="Gene3D" id="2.60.200.20">
    <property type="match status" value="1"/>
</dbReference>
<keyword evidence="3" id="KW-1185">Reference proteome</keyword>
<dbReference type="SUPFAM" id="SSF49879">
    <property type="entry name" value="SMAD/FHA domain"/>
    <property type="match status" value="1"/>
</dbReference>
<dbReference type="Pfam" id="PF00498">
    <property type="entry name" value="FHA"/>
    <property type="match status" value="1"/>
</dbReference>
<comment type="caution">
    <text evidence="2">The sequence shown here is derived from an EMBL/GenBank/DDBJ whole genome shotgun (WGS) entry which is preliminary data.</text>
</comment>
<dbReference type="PANTHER" id="PTHR23308">
    <property type="entry name" value="NUCLEAR INHIBITOR OF PROTEIN PHOSPHATASE-1"/>
    <property type="match status" value="1"/>
</dbReference>
<dbReference type="EMBL" id="JBBKZU010000002">
    <property type="protein sequence ID" value="MEJ8810662.1"/>
    <property type="molecule type" value="Genomic_DNA"/>
</dbReference>
<dbReference type="InterPro" id="IPR000253">
    <property type="entry name" value="FHA_dom"/>
</dbReference>
<evidence type="ECO:0000259" key="1">
    <source>
        <dbReference type="PROSITE" id="PS50006"/>
    </source>
</evidence>
<protein>
    <submittedName>
        <fullName evidence="2">FHA domain-containing protein</fullName>
    </submittedName>
</protein>
<proteinExistence type="predicted"/>
<sequence>MSRLLLMRKNSAPKQIELSGERTLVGRDASNDLRIDHPQVSRHHVEFRVEGATTWLIDLASRNGTLLNGRPVKHCALQHGDVIGIGDCSLRFLTRHTHFELPKDLALSN</sequence>
<dbReference type="SMART" id="SM00240">
    <property type="entry name" value="FHA"/>
    <property type="match status" value="1"/>
</dbReference>
<organism evidence="2 3">
    <name type="scientific">Variovorax ureilyticus</name>
    <dbReference type="NCBI Taxonomy" id="1836198"/>
    <lineage>
        <taxon>Bacteria</taxon>
        <taxon>Pseudomonadati</taxon>
        <taxon>Pseudomonadota</taxon>
        <taxon>Betaproteobacteria</taxon>
        <taxon>Burkholderiales</taxon>
        <taxon>Comamonadaceae</taxon>
        <taxon>Variovorax</taxon>
    </lineage>
</organism>
<feature type="domain" description="FHA" evidence="1">
    <location>
        <begin position="23"/>
        <end position="72"/>
    </location>
</feature>
<dbReference type="PROSITE" id="PS50006">
    <property type="entry name" value="FHA_DOMAIN"/>
    <property type="match status" value="1"/>
</dbReference>
<dbReference type="RefSeq" id="WP_340355976.1">
    <property type="nucleotide sequence ID" value="NZ_JBBKZU010000002.1"/>
</dbReference>
<name>A0ABU8VBT0_9BURK</name>
<gene>
    <name evidence="2" type="ORF">WKW77_06250</name>
</gene>
<dbReference type="InterPro" id="IPR008984">
    <property type="entry name" value="SMAD_FHA_dom_sf"/>
</dbReference>
<reference evidence="2 3" key="1">
    <citation type="submission" date="2024-03" db="EMBL/GenBank/DDBJ databases">
        <title>Novel species of the genus Variovorax.</title>
        <authorList>
            <person name="Liu Q."/>
            <person name="Xin Y.-H."/>
        </authorList>
    </citation>
    <scope>NUCLEOTIDE SEQUENCE [LARGE SCALE GENOMIC DNA]</scope>
    <source>
        <strain evidence="2 3">KACC 18899</strain>
    </source>
</reference>